<dbReference type="AlphaFoldDB" id="B8F1U6"/>
<dbReference type="EMBL" id="CP001310">
    <property type="protein sequence ID" value="ACL34900.1"/>
    <property type="molecule type" value="Genomic_DNA"/>
</dbReference>
<keyword evidence="2" id="KW-1185">Reference proteome</keyword>
<sequence>MKLIEEFIINLKKNLRNYLVACKETTTKVYYKSEMFTCTTKDLPSIVFAVKSTAEIVNNCKNYSILLSPKFVIYTECSMRPTLGLEIANLIVSFLILNYSLKYFSIDDSQIEDETSDARMITLVDTTLGIRIDGNDYLNCNGGKHGK</sequence>
<reference evidence="1 2" key="1">
    <citation type="journal article" date="2011" name="J. Bacteriol.">
        <title>Whole-genome sequences of two Borrelia afzelii and two Borrelia garinii Lyme disease agent isolates.</title>
        <authorList>
            <person name="Casjens S.R."/>
            <person name="Mongodin E.F."/>
            <person name="Qiu W.-G."/>
            <person name="Dunn J.J."/>
            <person name="Luft B.J."/>
            <person name="Fraser-Liggett C.M."/>
            <person name="Schutzer S.E."/>
        </authorList>
    </citation>
    <scope>NUCLEOTIDE SEQUENCE [LARGE SCALE GENOMIC DNA]</scope>
    <source>
        <strain evidence="1 2">PBr</strain>
    </source>
</reference>
<evidence type="ECO:0000313" key="2">
    <source>
        <dbReference type="Proteomes" id="UP000006103"/>
    </source>
</evidence>
<proteinExistence type="predicted"/>
<accession>B8F1U6</accession>
<dbReference type="Proteomes" id="UP000006103">
    <property type="component" value="Plasmid PBr_lp28-9"/>
</dbReference>
<gene>
    <name evidence="1" type="ORF">BGAPBR_F0021</name>
</gene>
<dbReference type="RefSeq" id="WP_012622076.1">
    <property type="nucleotide sequence ID" value="NC_011854.1"/>
</dbReference>
<evidence type="ECO:0000313" key="1">
    <source>
        <dbReference type="EMBL" id="ACL34900.1"/>
    </source>
</evidence>
<geneLocation type="plasmid" evidence="1 2">
    <name>PBr_lp28-9</name>
</geneLocation>
<keyword evidence="1" id="KW-0614">Plasmid</keyword>
<name>B8F1U6_BORGR</name>
<protein>
    <submittedName>
        <fullName evidence="1">Uncharacterized protein</fullName>
    </submittedName>
</protein>
<organism evidence="1 2">
    <name type="scientific">Borreliella garinii PBr</name>
    <dbReference type="NCBI Taxonomy" id="498743"/>
    <lineage>
        <taxon>Bacteria</taxon>
        <taxon>Pseudomonadati</taxon>
        <taxon>Spirochaetota</taxon>
        <taxon>Spirochaetia</taxon>
        <taxon>Spirochaetales</taxon>
        <taxon>Borreliaceae</taxon>
        <taxon>Borreliella</taxon>
    </lineage>
</organism>